<accession>A0A1Z4JRN8</accession>
<dbReference type="SUPFAM" id="SSF53335">
    <property type="entry name" value="S-adenosyl-L-methionine-dependent methyltransferases"/>
    <property type="match status" value="1"/>
</dbReference>
<evidence type="ECO:0000313" key="3">
    <source>
        <dbReference type="EMBL" id="BAY59327.1"/>
    </source>
</evidence>
<feature type="transmembrane region" description="Helical" evidence="2">
    <location>
        <begin position="266"/>
        <end position="283"/>
    </location>
</feature>
<feature type="transmembrane region" description="Helical" evidence="2">
    <location>
        <begin position="5"/>
        <end position="26"/>
    </location>
</feature>
<feature type="transmembrane region" description="Helical" evidence="2">
    <location>
        <begin position="100"/>
        <end position="123"/>
    </location>
</feature>
<organism evidence="3 4">
    <name type="scientific">Leptolyngbya boryana NIES-2135</name>
    <dbReference type="NCBI Taxonomy" id="1973484"/>
    <lineage>
        <taxon>Bacteria</taxon>
        <taxon>Bacillati</taxon>
        <taxon>Cyanobacteriota</taxon>
        <taxon>Cyanophyceae</taxon>
        <taxon>Leptolyngbyales</taxon>
        <taxon>Leptolyngbyaceae</taxon>
        <taxon>Leptolyngbya group</taxon>
        <taxon>Leptolyngbya</taxon>
    </lineage>
</organism>
<dbReference type="EMBL" id="AP018204">
    <property type="protein sequence ID" value="BAY59327.1"/>
    <property type="molecule type" value="Genomic_DNA"/>
</dbReference>
<evidence type="ECO:0008006" key="5">
    <source>
        <dbReference type="Google" id="ProtNLM"/>
    </source>
</evidence>
<keyword evidence="4" id="KW-1185">Reference proteome</keyword>
<dbReference type="Proteomes" id="UP000217895">
    <property type="component" value="Plasmid Plasmid1 dna"/>
</dbReference>
<dbReference type="InterPro" id="IPR029063">
    <property type="entry name" value="SAM-dependent_MTases_sf"/>
</dbReference>
<evidence type="ECO:0000256" key="1">
    <source>
        <dbReference type="ARBA" id="ARBA00023115"/>
    </source>
</evidence>
<proteinExistence type="predicted"/>
<keyword evidence="2" id="KW-0472">Membrane</keyword>
<dbReference type="PANTHER" id="PTHR43317:SF1">
    <property type="entry name" value="THERMOSPERMINE SYNTHASE ACAULIS5"/>
    <property type="match status" value="1"/>
</dbReference>
<keyword evidence="2" id="KW-1133">Transmembrane helix</keyword>
<feature type="transmembrane region" description="Helical" evidence="2">
    <location>
        <begin position="167"/>
        <end position="186"/>
    </location>
</feature>
<dbReference type="GO" id="GO:0006596">
    <property type="term" value="P:polyamine biosynthetic process"/>
    <property type="evidence" value="ECO:0007669"/>
    <property type="project" value="UniProtKB-KW"/>
</dbReference>
<feature type="transmembrane region" description="Helical" evidence="2">
    <location>
        <begin position="70"/>
        <end position="88"/>
    </location>
</feature>
<dbReference type="AlphaFoldDB" id="A0A1Z4JRN8"/>
<evidence type="ECO:0000256" key="2">
    <source>
        <dbReference type="SAM" id="Phobius"/>
    </source>
</evidence>
<feature type="transmembrane region" description="Helical" evidence="2">
    <location>
        <begin position="207"/>
        <end position="229"/>
    </location>
</feature>
<dbReference type="NCBIfam" id="NF037959">
    <property type="entry name" value="MFS_SpdSyn"/>
    <property type="match status" value="1"/>
</dbReference>
<dbReference type="Gene3D" id="3.40.50.150">
    <property type="entry name" value="Vaccinia Virus protein VP39"/>
    <property type="match status" value="1"/>
</dbReference>
<protein>
    <recommendedName>
        <fullName evidence="5">Spermidine synthase</fullName>
    </recommendedName>
</protein>
<dbReference type="CDD" id="cd02440">
    <property type="entry name" value="AdoMet_MTases"/>
    <property type="match status" value="1"/>
</dbReference>
<dbReference type="PANTHER" id="PTHR43317">
    <property type="entry name" value="THERMOSPERMINE SYNTHASE ACAULIS5"/>
    <property type="match status" value="1"/>
</dbReference>
<name>A0A1Z4JRN8_LEPBY</name>
<geneLocation type="plasmid" evidence="3">
    <name>plasmid1</name>
</geneLocation>
<keyword evidence="2" id="KW-0812">Transmembrane</keyword>
<keyword evidence="1" id="KW-0620">Polyamine biosynthesis</keyword>
<reference evidence="3 4" key="1">
    <citation type="submission" date="2017-06" db="EMBL/GenBank/DDBJ databases">
        <title>Genome sequencing of cyanobaciteial culture collection at National Institute for Environmental Studies (NIES).</title>
        <authorList>
            <person name="Hirose Y."/>
            <person name="Shimura Y."/>
            <person name="Fujisawa T."/>
            <person name="Nakamura Y."/>
            <person name="Kawachi M."/>
        </authorList>
    </citation>
    <scope>NUCLEOTIDE SEQUENCE [LARGE SCALE GENOMIC DNA]</scope>
    <source>
        <strain evidence="3 4">NIES-2135</strain>
        <plasmid evidence="4">Plasmid Plasmid1 dna</plasmid>
    </source>
</reference>
<sequence length="667" mass="74625">MIIKLLFSTTVFLSAFLLFWLELFFAKLLLPNFGGGSAIWTSCLACFQLLLLLGYLYVHWANQRKKLTRRLAYLVLIILSLWDLPIHLKPWDFAGHPSLQIIAIILASIGSPLVVLAMTSSMLQGWFATPDRKPYFLYGMSNMGSLAALIAYPFAIEPTFTLSFQSIAWSLLFVLFLGLMEACRIVSRNNQASAKVTHQSDPNHLRLQWLWLSFVPSSLLAGITTYTTSDIAPSPIVWAIFLGLYLTTFILVFLPSPFLFPTEVKPIILMMVILSLGLYHMSGSRISPQLLSLNIVIFLGVIWSFHSELARLRLPAAQLAEFYVFVALGGCLGGLFNALVAPLIFPRLIEYPLMLAISAAWLRLPDEWAKSWFNPLCRVQALPAFRYGISICLAMLVVIPRPEPNFDVTTVVRSFYGAYQVGQTPTARILLHGSTVHGEQKLDKSLSQVPGSYYSSGSPIDDVLQTISDRAHVAVVGLGAGEVASHSKPQQNWTFYELDPLIVEIARSSFTYLSEMQANHRIVTGDGRLELDKSAEQYDLIVLDAFSSDAVPMHLLTIEALKLFQSKLKPNGTIVYNITNGYVDLEEPLAQLASAAGLLGTMRQDRRDFGDRVEVGSPSDWVVLTSNRNQVAILKQHQWRDLQRGEMAVWRDDFSNLYSALRRHKSN</sequence>
<feature type="transmembrane region" description="Helical" evidence="2">
    <location>
        <begin position="235"/>
        <end position="254"/>
    </location>
</feature>
<keyword evidence="3" id="KW-0614">Plasmid</keyword>
<evidence type="ECO:0000313" key="4">
    <source>
        <dbReference type="Proteomes" id="UP000217895"/>
    </source>
</evidence>
<feature type="transmembrane region" description="Helical" evidence="2">
    <location>
        <begin position="289"/>
        <end position="310"/>
    </location>
</feature>
<gene>
    <name evidence="3" type="ORF">NIES2135_62040</name>
</gene>
<feature type="transmembrane region" description="Helical" evidence="2">
    <location>
        <begin position="322"/>
        <end position="345"/>
    </location>
</feature>
<feature type="transmembrane region" description="Helical" evidence="2">
    <location>
        <begin position="38"/>
        <end position="58"/>
    </location>
</feature>
<feature type="transmembrane region" description="Helical" evidence="2">
    <location>
        <begin position="135"/>
        <end position="155"/>
    </location>
</feature>